<reference evidence="3 4" key="1">
    <citation type="journal article" date="2023" name="Arcadia Sci">
        <title>De novo assembly of a long-read Amblyomma americanum tick genome.</title>
        <authorList>
            <person name="Chou S."/>
            <person name="Poskanzer K.E."/>
            <person name="Rollins M."/>
            <person name="Thuy-Boun P.S."/>
        </authorList>
    </citation>
    <scope>NUCLEOTIDE SEQUENCE [LARGE SCALE GENOMIC DNA]</scope>
    <source>
        <strain evidence="3">F_SG_1</strain>
        <tissue evidence="3">Salivary glands</tissue>
    </source>
</reference>
<feature type="region of interest" description="Disordered" evidence="1">
    <location>
        <begin position="342"/>
        <end position="497"/>
    </location>
</feature>
<feature type="region of interest" description="Disordered" evidence="1">
    <location>
        <begin position="529"/>
        <end position="611"/>
    </location>
</feature>
<dbReference type="EMBL" id="JARKHS020013849">
    <property type="protein sequence ID" value="KAK8775661.1"/>
    <property type="molecule type" value="Genomic_DNA"/>
</dbReference>
<evidence type="ECO:0008006" key="5">
    <source>
        <dbReference type="Google" id="ProtNLM"/>
    </source>
</evidence>
<organism evidence="3 4">
    <name type="scientific">Amblyomma americanum</name>
    <name type="common">Lone star tick</name>
    <dbReference type="NCBI Taxonomy" id="6943"/>
    <lineage>
        <taxon>Eukaryota</taxon>
        <taxon>Metazoa</taxon>
        <taxon>Ecdysozoa</taxon>
        <taxon>Arthropoda</taxon>
        <taxon>Chelicerata</taxon>
        <taxon>Arachnida</taxon>
        <taxon>Acari</taxon>
        <taxon>Parasitiformes</taxon>
        <taxon>Ixodida</taxon>
        <taxon>Ixodoidea</taxon>
        <taxon>Ixodidae</taxon>
        <taxon>Amblyomminae</taxon>
        <taxon>Amblyomma</taxon>
    </lineage>
</organism>
<keyword evidence="4" id="KW-1185">Reference proteome</keyword>
<comment type="caution">
    <text evidence="3">The sequence shown here is derived from an EMBL/GenBank/DDBJ whole genome shotgun (WGS) entry which is preliminary data.</text>
</comment>
<feature type="compositionally biased region" description="Basic and acidic residues" evidence="1">
    <location>
        <begin position="65"/>
        <end position="99"/>
    </location>
</feature>
<keyword evidence="2" id="KW-0472">Membrane</keyword>
<evidence type="ECO:0000256" key="2">
    <source>
        <dbReference type="SAM" id="Phobius"/>
    </source>
</evidence>
<gene>
    <name evidence="3" type="ORF">V5799_030992</name>
</gene>
<proteinExistence type="predicted"/>
<keyword evidence="2" id="KW-0812">Transmembrane</keyword>
<feature type="region of interest" description="Disordered" evidence="1">
    <location>
        <begin position="152"/>
        <end position="184"/>
    </location>
</feature>
<feature type="compositionally biased region" description="Low complexity" evidence="1">
    <location>
        <begin position="162"/>
        <end position="172"/>
    </location>
</feature>
<accession>A0AAQ4EM19</accession>
<evidence type="ECO:0000313" key="3">
    <source>
        <dbReference type="EMBL" id="KAK8775661.1"/>
    </source>
</evidence>
<feature type="compositionally biased region" description="Basic residues" evidence="1">
    <location>
        <begin position="367"/>
        <end position="379"/>
    </location>
</feature>
<evidence type="ECO:0000256" key="1">
    <source>
        <dbReference type="SAM" id="MobiDB-lite"/>
    </source>
</evidence>
<dbReference type="Proteomes" id="UP001321473">
    <property type="component" value="Unassembled WGS sequence"/>
</dbReference>
<name>A0AAQ4EM19_AMBAM</name>
<keyword evidence="2" id="KW-1133">Transmembrane helix</keyword>
<sequence>MNRYHPNLYHRHLHEYDTEVSLEVKVTHRLLKTGCIIVLPLLWTITVVSASAIYLSKSASGSHSPPDHHGVKGRVDRRSLDSETTREWEDFTPLIDRRSVPPSRPSAMSSTGAGVATKPPPPSAVPSMDNSATIFCASNLNKVTFKETNSTASGMAQPFTRSSSQASSSKAQGAPDHESENTSPDLLSTHRMLKTSCIILLPLFLTFLITAVSLAYMAANADGRSDHLPSPTIARRHAADYDAETHPRRRRETGVAAATKTTMAPHQAAGASPSSSGNAEQDIYSYFKKRTLSTARKVTNVPAASGSTTKKGWFAVAASWNPPRLTKKAPTTTVTTLLASTRKQHESGLVDAEDISDVGDKVDQGQRGHKLRRRTRKPQLPRTTPSSTITEEDSTTMGIMELLGFATRSTRVRPTAMSAERQRPPQRNGPALIRRRQRSPATTSGRPSRLPPRVRDRLFNRPRRNPFPRISPITTNPKKKHEDISRRRRYGDEKAVPGRLAPALVTGTTPKTWPHDLLAAESEAFSYRPQYEDDASESGRSLDRRLTRRLLPRQSKSRPQGGTLDGTSQRRPKGTRRLALFKPPTTTAEPSFPVGTEDGAGLITEDYYEED</sequence>
<evidence type="ECO:0000313" key="4">
    <source>
        <dbReference type="Proteomes" id="UP001321473"/>
    </source>
</evidence>
<protein>
    <recommendedName>
        <fullName evidence="5">Transmembrane protein</fullName>
    </recommendedName>
</protein>
<feature type="transmembrane region" description="Helical" evidence="2">
    <location>
        <begin position="197"/>
        <end position="219"/>
    </location>
</feature>
<feature type="compositionally biased region" description="Basic and acidic residues" evidence="1">
    <location>
        <begin position="480"/>
        <end position="496"/>
    </location>
</feature>
<feature type="compositionally biased region" description="Polar residues" evidence="1">
    <location>
        <begin position="557"/>
        <end position="569"/>
    </location>
</feature>
<feature type="transmembrane region" description="Helical" evidence="2">
    <location>
        <begin position="30"/>
        <end position="55"/>
    </location>
</feature>
<dbReference type="AlphaFoldDB" id="A0AAQ4EM19"/>
<feature type="region of interest" description="Disordered" evidence="1">
    <location>
        <begin position="58"/>
        <end position="127"/>
    </location>
</feature>